<protein>
    <submittedName>
        <fullName evidence="2">Uncharacterized protein</fullName>
    </submittedName>
</protein>
<feature type="compositionally biased region" description="Basic and acidic residues" evidence="1">
    <location>
        <begin position="1"/>
        <end position="13"/>
    </location>
</feature>
<dbReference type="RefSeq" id="XP_033604654.1">
    <property type="nucleotide sequence ID" value="XM_033743327.1"/>
</dbReference>
<name>A0A6A6WHB9_9PEZI</name>
<organism evidence="2 3">
    <name type="scientific">Pseudovirgaria hyperparasitica</name>
    <dbReference type="NCBI Taxonomy" id="470096"/>
    <lineage>
        <taxon>Eukaryota</taxon>
        <taxon>Fungi</taxon>
        <taxon>Dikarya</taxon>
        <taxon>Ascomycota</taxon>
        <taxon>Pezizomycotina</taxon>
        <taxon>Dothideomycetes</taxon>
        <taxon>Dothideomycetes incertae sedis</taxon>
        <taxon>Acrospermales</taxon>
        <taxon>Acrospermaceae</taxon>
        <taxon>Pseudovirgaria</taxon>
    </lineage>
</organism>
<evidence type="ECO:0000313" key="2">
    <source>
        <dbReference type="EMBL" id="KAF2762203.1"/>
    </source>
</evidence>
<evidence type="ECO:0000313" key="3">
    <source>
        <dbReference type="Proteomes" id="UP000799437"/>
    </source>
</evidence>
<reference evidence="2" key="1">
    <citation type="journal article" date="2020" name="Stud. Mycol.">
        <title>101 Dothideomycetes genomes: a test case for predicting lifestyles and emergence of pathogens.</title>
        <authorList>
            <person name="Haridas S."/>
            <person name="Albert R."/>
            <person name="Binder M."/>
            <person name="Bloem J."/>
            <person name="Labutti K."/>
            <person name="Salamov A."/>
            <person name="Andreopoulos B."/>
            <person name="Baker S."/>
            <person name="Barry K."/>
            <person name="Bills G."/>
            <person name="Bluhm B."/>
            <person name="Cannon C."/>
            <person name="Castanera R."/>
            <person name="Culley D."/>
            <person name="Daum C."/>
            <person name="Ezra D."/>
            <person name="Gonzalez J."/>
            <person name="Henrissat B."/>
            <person name="Kuo A."/>
            <person name="Liang C."/>
            <person name="Lipzen A."/>
            <person name="Lutzoni F."/>
            <person name="Magnuson J."/>
            <person name="Mondo S."/>
            <person name="Nolan M."/>
            <person name="Ohm R."/>
            <person name="Pangilinan J."/>
            <person name="Park H.-J."/>
            <person name="Ramirez L."/>
            <person name="Alfaro M."/>
            <person name="Sun H."/>
            <person name="Tritt A."/>
            <person name="Yoshinaga Y."/>
            <person name="Zwiers L.-H."/>
            <person name="Turgeon B."/>
            <person name="Goodwin S."/>
            <person name="Spatafora J."/>
            <person name="Crous P."/>
            <person name="Grigoriev I."/>
        </authorList>
    </citation>
    <scope>NUCLEOTIDE SEQUENCE</scope>
    <source>
        <strain evidence="2">CBS 121739</strain>
    </source>
</reference>
<dbReference type="AlphaFoldDB" id="A0A6A6WHB9"/>
<evidence type="ECO:0000256" key="1">
    <source>
        <dbReference type="SAM" id="MobiDB-lite"/>
    </source>
</evidence>
<keyword evidence="3" id="KW-1185">Reference proteome</keyword>
<dbReference type="OrthoDB" id="5290015at2759"/>
<dbReference type="EMBL" id="ML996566">
    <property type="protein sequence ID" value="KAF2762203.1"/>
    <property type="molecule type" value="Genomic_DNA"/>
</dbReference>
<feature type="region of interest" description="Disordered" evidence="1">
    <location>
        <begin position="1"/>
        <end position="20"/>
    </location>
</feature>
<dbReference type="Proteomes" id="UP000799437">
    <property type="component" value="Unassembled WGS sequence"/>
</dbReference>
<proteinExistence type="predicted"/>
<dbReference type="GeneID" id="54484381"/>
<accession>A0A6A6WHB9</accession>
<sequence>MSHRKFSIEERKPGSFNHSHHGPNTEIYTYIASAINIGCAMMSHGDGRRALTKIALDSEANAPPGTSFFNKDKAAASQYVDWFIDNLILKFPTVLVDGHIADVDIMGYHPRGTWHGSVKEFFLSNERGGIHFNASRVYDMVAAARNGKDQRFRDFQFAFATMVVHECGAHLLITSIGGGRKDTPKDMIIPGYRQLPDIGESGRVLEMGLFGGCMEYYRCPKQENGQAGVIHQIDSQAIAWKIDPRVINDACQYKFQFPFRRVGGAIDPKTLQSMGRGVRCQRLDEGQRALLASQKPKPDAWLHIRCKVKLGDVRKVPFRPRILLNSTV</sequence>
<gene>
    <name evidence="2" type="ORF">EJ05DRAFT_473121</name>
</gene>